<evidence type="ECO:0000313" key="3">
    <source>
        <dbReference type="Proteomes" id="UP001165524"/>
    </source>
</evidence>
<dbReference type="RefSeq" id="WP_246951690.1">
    <property type="nucleotide sequence ID" value="NZ_JALKII010000005.1"/>
</dbReference>
<dbReference type="Proteomes" id="UP001165524">
    <property type="component" value="Unassembled WGS sequence"/>
</dbReference>
<evidence type="ECO:0000256" key="1">
    <source>
        <dbReference type="SAM" id="Phobius"/>
    </source>
</evidence>
<organism evidence="2 3">
    <name type="scientific">Alcanivorax quisquiliarum</name>
    <dbReference type="NCBI Taxonomy" id="2933565"/>
    <lineage>
        <taxon>Bacteria</taxon>
        <taxon>Pseudomonadati</taxon>
        <taxon>Pseudomonadota</taxon>
        <taxon>Gammaproteobacteria</taxon>
        <taxon>Oceanospirillales</taxon>
        <taxon>Alcanivoracaceae</taxon>
        <taxon>Alcanivorax</taxon>
    </lineage>
</organism>
<accession>A0ABT0E7F0</accession>
<feature type="transmembrane region" description="Helical" evidence="1">
    <location>
        <begin position="268"/>
        <end position="288"/>
    </location>
</feature>
<protein>
    <submittedName>
        <fullName evidence="2">Uncharacterized protein</fullName>
    </submittedName>
</protein>
<dbReference type="EMBL" id="JALKII010000005">
    <property type="protein sequence ID" value="MCK0537763.1"/>
    <property type="molecule type" value="Genomic_DNA"/>
</dbReference>
<feature type="transmembrane region" description="Helical" evidence="1">
    <location>
        <begin position="234"/>
        <end position="256"/>
    </location>
</feature>
<keyword evidence="3" id="KW-1185">Reference proteome</keyword>
<gene>
    <name evidence="2" type="ORF">MU846_08580</name>
</gene>
<keyword evidence="1" id="KW-0472">Membrane</keyword>
<evidence type="ECO:0000313" key="2">
    <source>
        <dbReference type="EMBL" id="MCK0537763.1"/>
    </source>
</evidence>
<name>A0ABT0E7F0_9GAMM</name>
<reference evidence="2" key="1">
    <citation type="submission" date="2022-04" db="EMBL/GenBank/DDBJ databases">
        <title>Alcanivorax sp. CY1518 draft genome sequence.</title>
        <authorList>
            <person name="Zhao G."/>
            <person name="An M."/>
        </authorList>
    </citation>
    <scope>NUCLEOTIDE SEQUENCE</scope>
    <source>
        <strain evidence="2">CY1518</strain>
    </source>
</reference>
<comment type="caution">
    <text evidence="2">The sequence shown here is derived from an EMBL/GenBank/DDBJ whole genome shotgun (WGS) entry which is preliminary data.</text>
</comment>
<sequence length="746" mass="81288">MVETVIVGPDEQVPLSLAVGVAPDLHLVSVPEGQHCELSVDWQFQVMPWGEIVTLACGELLVTPQQLHVYPLQWVALPGVELAQHRDGLRAQLTMAGSVPVSLELTVRDDALVFLVPDLISGTGELQVWFGDAEPTIIPIDVAPIPELDVSTFMANWWARLDDVGALLDGDALASWRQHLAQKRGEIEPLFAALSALEQVAVVRYLWANLTAAEEALHEPVMLARSAARLLPDCGMAVIGLASYTAVHVLAAVGVAELTGLLTLTGPAAVVGVLLGGVAVAAILSEAVDGSRLRARKAVQICADYRGLVSGGVNDFDIMPQVAAKSGPAVITTTTLRLAHEQPYQSALRVRRVLPAELTQRIRGLQSALQPISGFFGERLDWLYLFDFDARLPLKSAQLSVSGAHVKANTLVVQNSLLSVELAVTGEPEPDRLLPFRLAGSGEATDTWLGETLPVNIDLRGHLSGRKPLAFDVMLDVAPGDTLRFTVPVEFATSTMIVTQAARGNVFHGDELAEYYYFPNDGFVTDQFQYRATNNAGSAEGTVTFRLMDQCQRQNSTQIACTYVFRDVGRMFKALAANDEPMEQGGVQSWRVFSMHTLEGELLERHAVYHYRHEGEPAGGNWVVNRAERVVSSDNGQWRSSMIDLHQGLDGSILQGHAFLETEATYSDQRGVFFTSAACTNLPDYQTSSRSTGFSSDDPLGVREEFSNEWAESLVYCPTMADLTRLVPLSPTHSIDAASVYRYFIR</sequence>
<proteinExistence type="predicted"/>
<keyword evidence="1" id="KW-1133">Transmembrane helix</keyword>
<keyword evidence="1" id="KW-0812">Transmembrane</keyword>